<sequence length="572" mass="61484">MRGVVDEGLLEAAGELRDLVAVTRFPIDTGAVDVARDAQEALLDQLDDYVLPRLKAMDAPLLAVIGGSTGAGKSTLINSIVGATVSRSGVLRPTTRASVLVHNPEDDQWFTSHRVLPGLERVRGGTGTGGLHAVDDPSEVRLVESNALPSGLALLDAPDIDSVVRPNRELAAELLSAADLWLFVTTSSRYADAVPWAMLRQAAERGTSVAIVLARVPREHMEEVRGHLSEMLRGEGLASAPIFTVPEATLTREGHLQPQEVARIRSWLAALARDAKARSIIVRRTLGGALDSLRDRVADLAQASQAQHEATQELRRAAERAHAQAVEAVESGISEGTLLRGEVLARWQQLVGTGEFLRHVEAHISSWRDRFTSAIKGTPPPAAPLGEALQSGVAELLRAYAQGAAATTARRWRQLPGGAALLEEHPELAHPSADLDERVERLVRDWQGQLLELVRAEGKDRRTTARIMAFGVNGLAVVLMLVVFSQTWGLSGAEVGVAGGAAVLAQRLLEAIFGDQAVRTLALKARKQLMDQVEALYAQERERFDRALESVEVVASQAKQLTDAAAAVEAAR</sequence>
<dbReference type="PANTHER" id="PTHR42698">
    <property type="entry name" value="GTPASE ERA"/>
    <property type="match status" value="1"/>
</dbReference>
<dbReference type="SUPFAM" id="SSF52540">
    <property type="entry name" value="P-loop containing nucleoside triphosphate hydrolases"/>
    <property type="match status" value="1"/>
</dbReference>
<dbReference type="GO" id="GO:0019843">
    <property type="term" value="F:rRNA binding"/>
    <property type="evidence" value="ECO:0007669"/>
    <property type="project" value="TreeGrafter"/>
</dbReference>
<keyword evidence="2" id="KW-1185">Reference proteome</keyword>
<proteinExistence type="predicted"/>
<dbReference type="GO" id="GO:0005829">
    <property type="term" value="C:cytosol"/>
    <property type="evidence" value="ECO:0007669"/>
    <property type="project" value="TreeGrafter"/>
</dbReference>
<evidence type="ECO:0000313" key="1">
    <source>
        <dbReference type="EMBL" id="TQL59616.1"/>
    </source>
</evidence>
<accession>A0A542ZH23</accession>
<dbReference type="EMBL" id="VFOQ01000001">
    <property type="protein sequence ID" value="TQL59616.1"/>
    <property type="molecule type" value="Genomic_DNA"/>
</dbReference>
<dbReference type="InterPro" id="IPR027417">
    <property type="entry name" value="P-loop_NTPase"/>
</dbReference>
<dbReference type="GO" id="GO:0000028">
    <property type="term" value="P:ribosomal small subunit assembly"/>
    <property type="evidence" value="ECO:0007669"/>
    <property type="project" value="TreeGrafter"/>
</dbReference>
<dbReference type="OrthoDB" id="207675at2"/>
<dbReference type="InterPro" id="IPR005662">
    <property type="entry name" value="GTPase_Era-like"/>
</dbReference>
<dbReference type="Gene3D" id="3.40.50.300">
    <property type="entry name" value="P-loop containing nucleotide triphosphate hydrolases"/>
    <property type="match status" value="1"/>
</dbReference>
<dbReference type="RefSeq" id="WP_141787614.1">
    <property type="nucleotide sequence ID" value="NZ_BAAAKX010000004.1"/>
</dbReference>
<dbReference type="GO" id="GO:0005525">
    <property type="term" value="F:GTP binding"/>
    <property type="evidence" value="ECO:0007669"/>
    <property type="project" value="InterPro"/>
</dbReference>
<name>A0A542ZH23_9MICO</name>
<dbReference type="Proteomes" id="UP000319514">
    <property type="component" value="Unassembled WGS sequence"/>
</dbReference>
<dbReference type="AlphaFoldDB" id="A0A542ZH23"/>
<comment type="caution">
    <text evidence="1">The sequence shown here is derived from an EMBL/GenBank/DDBJ whole genome shotgun (WGS) entry which is preliminary data.</text>
</comment>
<dbReference type="PANTHER" id="PTHR42698:SF1">
    <property type="entry name" value="GTPASE ERA, MITOCHONDRIAL"/>
    <property type="match status" value="1"/>
</dbReference>
<reference evidence="1 2" key="1">
    <citation type="submission" date="2019-06" db="EMBL/GenBank/DDBJ databases">
        <title>Sequencing the genomes of 1000 actinobacteria strains.</title>
        <authorList>
            <person name="Klenk H.-P."/>
        </authorList>
    </citation>
    <scope>NUCLEOTIDE SEQUENCE [LARGE SCALE GENOMIC DNA]</scope>
    <source>
        <strain evidence="1 2">DSM 18082</strain>
    </source>
</reference>
<protein>
    <submittedName>
        <fullName evidence="1">Dynamin family protein</fullName>
    </submittedName>
</protein>
<organism evidence="1 2">
    <name type="scientific">Oryzihumus leptocrescens</name>
    <dbReference type="NCBI Taxonomy" id="297536"/>
    <lineage>
        <taxon>Bacteria</taxon>
        <taxon>Bacillati</taxon>
        <taxon>Actinomycetota</taxon>
        <taxon>Actinomycetes</taxon>
        <taxon>Micrococcales</taxon>
        <taxon>Intrasporangiaceae</taxon>
        <taxon>Oryzihumus</taxon>
    </lineage>
</organism>
<gene>
    <name evidence="1" type="ORF">FB474_0978</name>
</gene>
<evidence type="ECO:0000313" key="2">
    <source>
        <dbReference type="Proteomes" id="UP000319514"/>
    </source>
</evidence>
<dbReference type="GO" id="GO:0043024">
    <property type="term" value="F:ribosomal small subunit binding"/>
    <property type="evidence" value="ECO:0007669"/>
    <property type="project" value="TreeGrafter"/>
</dbReference>